<keyword evidence="2" id="KW-0732">Signal</keyword>
<feature type="compositionally biased region" description="Low complexity" evidence="1">
    <location>
        <begin position="168"/>
        <end position="180"/>
    </location>
</feature>
<evidence type="ECO:0000256" key="2">
    <source>
        <dbReference type="SAM" id="SignalP"/>
    </source>
</evidence>
<dbReference type="EMBL" id="SNSC02000003">
    <property type="protein sequence ID" value="TID26034.1"/>
    <property type="molecule type" value="Genomic_DNA"/>
</dbReference>
<name>A0A4Z1PT77_9PEZI</name>
<feature type="chain" id="PRO_5021271778" evidence="2">
    <location>
        <begin position="21"/>
        <end position="245"/>
    </location>
</feature>
<feature type="compositionally biased region" description="Low complexity" evidence="1">
    <location>
        <begin position="190"/>
        <end position="204"/>
    </location>
</feature>
<organism evidence="3 4">
    <name type="scientific">Venturia nashicola</name>
    <dbReference type="NCBI Taxonomy" id="86259"/>
    <lineage>
        <taxon>Eukaryota</taxon>
        <taxon>Fungi</taxon>
        <taxon>Dikarya</taxon>
        <taxon>Ascomycota</taxon>
        <taxon>Pezizomycotina</taxon>
        <taxon>Dothideomycetes</taxon>
        <taxon>Pleosporomycetidae</taxon>
        <taxon>Venturiales</taxon>
        <taxon>Venturiaceae</taxon>
        <taxon>Venturia</taxon>
    </lineage>
</organism>
<evidence type="ECO:0000256" key="1">
    <source>
        <dbReference type="SAM" id="MobiDB-lite"/>
    </source>
</evidence>
<dbReference type="STRING" id="86259.A0A4Z1PT77"/>
<protein>
    <submittedName>
        <fullName evidence="3">Uncharacterized protein</fullName>
    </submittedName>
</protein>
<gene>
    <name evidence="3" type="ORF">E6O75_ATG03897</name>
</gene>
<dbReference type="OrthoDB" id="10562261at2759"/>
<keyword evidence="4" id="KW-1185">Reference proteome</keyword>
<feature type="signal peptide" evidence="2">
    <location>
        <begin position="1"/>
        <end position="20"/>
    </location>
</feature>
<feature type="compositionally biased region" description="Pro residues" evidence="1">
    <location>
        <begin position="223"/>
        <end position="236"/>
    </location>
</feature>
<dbReference type="AlphaFoldDB" id="A0A4Z1PT77"/>
<reference evidence="3 4" key="1">
    <citation type="submission" date="2019-04" db="EMBL/GenBank/DDBJ databases">
        <title>High contiguity whole genome sequence and gene annotation resource for two Venturia nashicola isolates.</title>
        <authorList>
            <person name="Prokchorchik M."/>
            <person name="Won K."/>
            <person name="Lee Y."/>
            <person name="Choi E.D."/>
            <person name="Segonzac C."/>
            <person name="Sohn K.H."/>
        </authorList>
    </citation>
    <scope>NUCLEOTIDE SEQUENCE [LARGE SCALE GENOMIC DNA]</scope>
    <source>
        <strain evidence="3 4">PRI2</strain>
    </source>
</reference>
<proteinExistence type="predicted"/>
<dbReference type="Proteomes" id="UP000298493">
    <property type="component" value="Unassembled WGS sequence"/>
</dbReference>
<feature type="region of interest" description="Disordered" evidence="1">
    <location>
        <begin position="168"/>
        <end position="245"/>
    </location>
</feature>
<evidence type="ECO:0000313" key="4">
    <source>
        <dbReference type="Proteomes" id="UP000298493"/>
    </source>
</evidence>
<comment type="caution">
    <text evidence="3">The sequence shown here is derived from an EMBL/GenBank/DDBJ whole genome shotgun (WGS) entry which is preliminary data.</text>
</comment>
<evidence type="ECO:0000313" key="3">
    <source>
        <dbReference type="EMBL" id="TID26034.1"/>
    </source>
</evidence>
<accession>A0A4Z1PT77</accession>
<sequence>MVQLTNFLTIMVAASGLVEANNARQAASASAQAEAKDAIASFQNILTALSGSIGSEEQLGGEELKTAFQGYMRMLQGVANINQQMPANLVSAANATPFQPNWEGAAIGAVGLALPALIGGTLMGVTTQWSFSGLNRGIRDMTGFDIMEIVNSGALTGGGFPLTALAGGAAGPSKPASPHSPSAPKPMSPPVVAAPAPQSVSSPGSPAPPALTVPGTPSVPASPASPPKPDAPPPMPGMGHGGMRK</sequence>